<dbReference type="FunFam" id="1.20.1250.20:FF:000011">
    <property type="entry name" value="MFS multidrug transporter, putative"/>
    <property type="match status" value="1"/>
</dbReference>
<dbReference type="GO" id="GO:0140115">
    <property type="term" value="P:export across plasma membrane"/>
    <property type="evidence" value="ECO:0007669"/>
    <property type="project" value="UniProtKB-ARBA"/>
</dbReference>
<keyword evidence="4 6" id="KW-0472">Membrane</keyword>
<keyword evidence="2 6" id="KW-0812">Transmembrane</keyword>
<evidence type="ECO:0000256" key="1">
    <source>
        <dbReference type="ARBA" id="ARBA00004141"/>
    </source>
</evidence>
<feature type="transmembrane region" description="Helical" evidence="6">
    <location>
        <begin position="81"/>
        <end position="105"/>
    </location>
</feature>
<dbReference type="Gene3D" id="1.20.1250.20">
    <property type="entry name" value="MFS general substrate transporter like domains"/>
    <property type="match status" value="1"/>
</dbReference>
<comment type="subcellular location">
    <subcellularLocation>
        <location evidence="1">Membrane</location>
        <topology evidence="1">Multi-pass membrane protein</topology>
    </subcellularLocation>
</comment>
<dbReference type="PROSITE" id="PS00216">
    <property type="entry name" value="SUGAR_TRANSPORT_1"/>
    <property type="match status" value="1"/>
</dbReference>
<feature type="transmembrane region" description="Helical" evidence="6">
    <location>
        <begin position="306"/>
        <end position="333"/>
    </location>
</feature>
<dbReference type="Proteomes" id="UP001244011">
    <property type="component" value="Unassembled WGS sequence"/>
</dbReference>
<dbReference type="RefSeq" id="XP_060284295.1">
    <property type="nucleotide sequence ID" value="XM_060424180.1"/>
</dbReference>
<dbReference type="PROSITE" id="PS50850">
    <property type="entry name" value="MFS"/>
    <property type="match status" value="1"/>
</dbReference>
<dbReference type="GeneID" id="85307367"/>
<feature type="transmembrane region" description="Helical" evidence="6">
    <location>
        <begin position="353"/>
        <end position="377"/>
    </location>
</feature>
<dbReference type="SUPFAM" id="SSF103473">
    <property type="entry name" value="MFS general substrate transporter"/>
    <property type="match status" value="1"/>
</dbReference>
<accession>A0AAJ0C3L9</accession>
<feature type="compositionally biased region" description="Basic and acidic residues" evidence="5">
    <location>
        <begin position="47"/>
        <end position="56"/>
    </location>
</feature>
<comment type="caution">
    <text evidence="8">The sequence shown here is derived from an EMBL/GenBank/DDBJ whole genome shotgun (WGS) entry which is preliminary data.</text>
</comment>
<feature type="transmembrane region" description="Helical" evidence="6">
    <location>
        <begin position="150"/>
        <end position="170"/>
    </location>
</feature>
<dbReference type="GO" id="GO:0016020">
    <property type="term" value="C:membrane"/>
    <property type="evidence" value="ECO:0007669"/>
    <property type="project" value="UniProtKB-SubCell"/>
</dbReference>
<evidence type="ECO:0000313" key="8">
    <source>
        <dbReference type="EMBL" id="KAK1768082.1"/>
    </source>
</evidence>
<dbReference type="InterPro" id="IPR011701">
    <property type="entry name" value="MFS"/>
</dbReference>
<feature type="transmembrane region" description="Helical" evidence="6">
    <location>
        <begin position="398"/>
        <end position="418"/>
    </location>
</feature>
<proteinExistence type="predicted"/>
<feature type="transmembrane region" description="Helical" evidence="6">
    <location>
        <begin position="209"/>
        <end position="230"/>
    </location>
</feature>
<dbReference type="Pfam" id="PF07690">
    <property type="entry name" value="MFS_1"/>
    <property type="match status" value="1"/>
</dbReference>
<name>A0AAJ0C3L9_9PEZI</name>
<dbReference type="GO" id="GO:0022857">
    <property type="term" value="F:transmembrane transporter activity"/>
    <property type="evidence" value="ECO:0007669"/>
    <property type="project" value="InterPro"/>
</dbReference>
<evidence type="ECO:0000256" key="3">
    <source>
        <dbReference type="ARBA" id="ARBA00022989"/>
    </source>
</evidence>
<protein>
    <submittedName>
        <fullName evidence="8">Transporter mfs1</fullName>
    </submittedName>
</protein>
<feature type="transmembrane region" description="Helical" evidence="6">
    <location>
        <begin position="463"/>
        <end position="484"/>
    </location>
</feature>
<organism evidence="8 9">
    <name type="scientific">Phialemonium atrogriseum</name>
    <dbReference type="NCBI Taxonomy" id="1093897"/>
    <lineage>
        <taxon>Eukaryota</taxon>
        <taxon>Fungi</taxon>
        <taxon>Dikarya</taxon>
        <taxon>Ascomycota</taxon>
        <taxon>Pezizomycotina</taxon>
        <taxon>Sordariomycetes</taxon>
        <taxon>Sordariomycetidae</taxon>
        <taxon>Cephalothecales</taxon>
        <taxon>Cephalothecaceae</taxon>
        <taxon>Phialemonium</taxon>
    </lineage>
</organism>
<feature type="domain" description="Major facilitator superfamily (MFS) profile" evidence="7">
    <location>
        <begin position="83"/>
        <end position="519"/>
    </location>
</feature>
<evidence type="ECO:0000256" key="4">
    <source>
        <dbReference type="ARBA" id="ARBA00023136"/>
    </source>
</evidence>
<feature type="transmembrane region" description="Helical" evidence="6">
    <location>
        <begin position="176"/>
        <end position="197"/>
    </location>
</feature>
<evidence type="ECO:0000256" key="6">
    <source>
        <dbReference type="SAM" id="Phobius"/>
    </source>
</evidence>
<evidence type="ECO:0000313" key="9">
    <source>
        <dbReference type="Proteomes" id="UP001244011"/>
    </source>
</evidence>
<evidence type="ECO:0000256" key="5">
    <source>
        <dbReference type="SAM" id="MobiDB-lite"/>
    </source>
</evidence>
<dbReference type="PANTHER" id="PTHR23502">
    <property type="entry name" value="MAJOR FACILITATOR SUPERFAMILY"/>
    <property type="match status" value="1"/>
</dbReference>
<keyword evidence="9" id="KW-1185">Reference proteome</keyword>
<dbReference type="PANTHER" id="PTHR23502:SF60">
    <property type="entry name" value="MAJOR FACILITATOR SUPERFAMILY (MFS) PROFILE DOMAIN-CONTAINING PROTEIN-RELATED"/>
    <property type="match status" value="1"/>
</dbReference>
<sequence>MSALHALDVEKADSKFGSTTTLCATGEGASIPLPEKEPASSFVSRRTEVEDEHHEIQPSTVTWDGPDDPTNPKNWSPGRKWMTSLIVSGFAFIAPVSSSIAAPALDNIGTDLHIRPGVGLQMVMSIFLLTAALGPFVLSPCSEIWGRRPVIRIGNVIFALFTTLCGFAATGPQITAYRFLAGIGGSASIGMGSGVLTDCWRPEERGRGMAVYQLAPVLGPAIGPIVGAYVCQYGSWRWAFWGIAIFSLCLQAVAHFCLQETYPPRILHLKAKKLRESTSSSAFQTEWETGHRTLPKLLRVSLSRPWILLGTQPIIQLFALYQAFNFGMLYLLISSFPQLWEGRYGISKGLASLNYISLAGGSLVGVSICGPLTDTIYRRLKTRYGIKDDEPGRPEFRIPLMIPASIVTPLAIFLFAWSAEAKLHFLVPNLGVALFACSSMICYQCIAAYIADSFNQYSASASAACAFLRSFAAFIFPLFVPYLFGSMGYGWGGSLLGLVAVVIGIPTPILFWIYGQRLRGRSKFA</sequence>
<dbReference type="AlphaFoldDB" id="A0AAJ0C3L9"/>
<feature type="transmembrane region" description="Helical" evidence="6">
    <location>
        <begin position="117"/>
        <end position="138"/>
    </location>
</feature>
<dbReference type="GO" id="GO:0042908">
    <property type="term" value="P:xenobiotic transport"/>
    <property type="evidence" value="ECO:0007669"/>
    <property type="project" value="UniProtKB-ARBA"/>
</dbReference>
<dbReference type="EMBL" id="MU839006">
    <property type="protein sequence ID" value="KAK1768082.1"/>
    <property type="molecule type" value="Genomic_DNA"/>
</dbReference>
<feature type="transmembrane region" description="Helical" evidence="6">
    <location>
        <begin position="490"/>
        <end position="514"/>
    </location>
</feature>
<feature type="transmembrane region" description="Helical" evidence="6">
    <location>
        <begin position="236"/>
        <end position="258"/>
    </location>
</feature>
<keyword evidence="3 6" id="KW-1133">Transmembrane helix</keyword>
<feature type="region of interest" description="Disordered" evidence="5">
    <location>
        <begin position="47"/>
        <end position="75"/>
    </location>
</feature>
<reference evidence="8" key="1">
    <citation type="submission" date="2023-06" db="EMBL/GenBank/DDBJ databases">
        <title>Genome-scale phylogeny and comparative genomics of the fungal order Sordariales.</title>
        <authorList>
            <consortium name="Lawrence Berkeley National Laboratory"/>
            <person name="Hensen N."/>
            <person name="Bonometti L."/>
            <person name="Westerberg I."/>
            <person name="Brannstrom I.O."/>
            <person name="Guillou S."/>
            <person name="Cros-Aarteil S."/>
            <person name="Calhoun S."/>
            <person name="Haridas S."/>
            <person name="Kuo A."/>
            <person name="Mondo S."/>
            <person name="Pangilinan J."/>
            <person name="Riley R."/>
            <person name="Labutti K."/>
            <person name="Andreopoulos B."/>
            <person name="Lipzen A."/>
            <person name="Chen C."/>
            <person name="Yanf M."/>
            <person name="Daum C."/>
            <person name="Ng V."/>
            <person name="Clum A."/>
            <person name="Steindorff A."/>
            <person name="Ohm R."/>
            <person name="Martin F."/>
            <person name="Silar P."/>
            <person name="Natvig D."/>
            <person name="Lalanne C."/>
            <person name="Gautier V."/>
            <person name="Ament-Velasquez S.L."/>
            <person name="Kruys A."/>
            <person name="Hutchinson M.I."/>
            <person name="Powell A.J."/>
            <person name="Barry K."/>
            <person name="Miller A.N."/>
            <person name="Grigoriev I.V."/>
            <person name="Debuchy R."/>
            <person name="Gladieux P."/>
            <person name="Thoren M.H."/>
            <person name="Johannesson H."/>
        </authorList>
    </citation>
    <scope>NUCLEOTIDE SEQUENCE</scope>
    <source>
        <strain evidence="8">8032-3</strain>
    </source>
</reference>
<evidence type="ECO:0000256" key="2">
    <source>
        <dbReference type="ARBA" id="ARBA00022692"/>
    </source>
</evidence>
<dbReference type="InterPro" id="IPR020846">
    <property type="entry name" value="MFS_dom"/>
</dbReference>
<feature type="transmembrane region" description="Helical" evidence="6">
    <location>
        <begin position="430"/>
        <end position="451"/>
    </location>
</feature>
<dbReference type="InterPro" id="IPR036259">
    <property type="entry name" value="MFS_trans_sf"/>
</dbReference>
<gene>
    <name evidence="8" type="ORF">QBC33DRAFT_44213</name>
</gene>
<dbReference type="InterPro" id="IPR005829">
    <property type="entry name" value="Sugar_transporter_CS"/>
</dbReference>
<evidence type="ECO:0000259" key="7">
    <source>
        <dbReference type="PROSITE" id="PS50850"/>
    </source>
</evidence>